<dbReference type="PROSITE" id="PS50968">
    <property type="entry name" value="BIOTINYL_LIPOYL"/>
    <property type="match status" value="1"/>
</dbReference>
<keyword evidence="4" id="KW-0275">Fatty acid biosynthesis</keyword>
<evidence type="ECO:0000256" key="4">
    <source>
        <dbReference type="RuleBase" id="RU364072"/>
    </source>
</evidence>
<dbReference type="PRINTS" id="PR01071">
    <property type="entry name" value="ACOABIOTINCC"/>
</dbReference>
<gene>
    <name evidence="7" type="ORF">B0682_03665</name>
</gene>
<sequence length="143" mass="15443">MDIEHIRQLIDLMEEKDLLTLEVCSGDDKVSLTRYYQPIASTISAVPTALPTSSQPQEPSSAKQSGHVENSPMVGVFYSAPSPNEPPFVKVGQTVQAGDTLGIIEAMKIMNPLEATQSGVIAEILVENGDVVQFGQPVVRYQS</sequence>
<keyword evidence="4" id="KW-0443">Lipid metabolism</keyword>
<organism evidence="7 8">
    <name type="scientific">Lwoffella lincolnii</name>
    <dbReference type="NCBI Taxonomy" id="90241"/>
    <lineage>
        <taxon>Bacteria</taxon>
        <taxon>Pseudomonadati</taxon>
        <taxon>Pseudomonadota</taxon>
        <taxon>Gammaproteobacteria</taxon>
        <taxon>Moraxellales</taxon>
        <taxon>Moraxellaceae</taxon>
        <taxon>Lwoffella</taxon>
    </lineage>
</organism>
<dbReference type="Gene3D" id="2.40.50.100">
    <property type="match status" value="1"/>
</dbReference>
<accession>A0A1T0CHA3</accession>
<dbReference type="PANTHER" id="PTHR45266">
    <property type="entry name" value="OXALOACETATE DECARBOXYLASE ALPHA CHAIN"/>
    <property type="match status" value="1"/>
</dbReference>
<dbReference type="GO" id="GO:0003989">
    <property type="term" value="F:acetyl-CoA carboxylase activity"/>
    <property type="evidence" value="ECO:0007669"/>
    <property type="project" value="InterPro"/>
</dbReference>
<dbReference type="STRING" id="90241.B0682_03665"/>
<keyword evidence="4" id="KW-0444">Lipid biosynthesis</keyword>
<keyword evidence="3 4" id="KW-0092">Biotin</keyword>
<keyword evidence="4" id="KW-0276">Fatty acid metabolism</keyword>
<dbReference type="GO" id="GO:0009317">
    <property type="term" value="C:acetyl-CoA carboxylase complex"/>
    <property type="evidence" value="ECO:0007669"/>
    <property type="project" value="InterPro"/>
</dbReference>
<name>A0A1T0CHA3_9GAMM</name>
<dbReference type="InterPro" id="IPR000089">
    <property type="entry name" value="Biotin_lipoyl"/>
</dbReference>
<keyword evidence="8" id="KW-1185">Reference proteome</keyword>
<feature type="domain" description="Lipoyl-binding" evidence="6">
    <location>
        <begin position="66"/>
        <end position="142"/>
    </location>
</feature>
<dbReference type="CDD" id="cd06850">
    <property type="entry name" value="biotinyl_domain"/>
    <property type="match status" value="1"/>
</dbReference>
<comment type="function">
    <text evidence="1 4">This protein is a component of the acetyl coenzyme A carboxylase complex; first, biotin carboxylase catalyzes the carboxylation of the carrier protein and then the transcarboxylase transfers the carboxyl group to form malonyl-CoA.</text>
</comment>
<dbReference type="Pfam" id="PF00364">
    <property type="entry name" value="Biotin_lipoyl"/>
    <property type="match status" value="1"/>
</dbReference>
<evidence type="ECO:0000313" key="8">
    <source>
        <dbReference type="Proteomes" id="UP000191094"/>
    </source>
</evidence>
<proteinExistence type="predicted"/>
<comment type="pathway">
    <text evidence="4">Lipid metabolism; fatty acid biosynthesis.</text>
</comment>
<dbReference type="PANTHER" id="PTHR45266:SF3">
    <property type="entry name" value="OXALOACETATE DECARBOXYLASE ALPHA CHAIN"/>
    <property type="match status" value="1"/>
</dbReference>
<evidence type="ECO:0000256" key="3">
    <source>
        <dbReference type="ARBA" id="ARBA00023267"/>
    </source>
</evidence>
<feature type="region of interest" description="Disordered" evidence="5">
    <location>
        <begin position="47"/>
        <end position="68"/>
    </location>
</feature>
<dbReference type="GO" id="GO:0006633">
    <property type="term" value="P:fatty acid biosynthetic process"/>
    <property type="evidence" value="ECO:0007669"/>
    <property type="project" value="UniProtKB-UniPathway"/>
</dbReference>
<evidence type="ECO:0000256" key="2">
    <source>
        <dbReference type="ARBA" id="ARBA00017562"/>
    </source>
</evidence>
<evidence type="ECO:0000256" key="5">
    <source>
        <dbReference type="SAM" id="MobiDB-lite"/>
    </source>
</evidence>
<dbReference type="InterPro" id="IPR050709">
    <property type="entry name" value="Biotin_Carboxyl_Carrier/Decarb"/>
</dbReference>
<dbReference type="AlphaFoldDB" id="A0A1T0CHA3"/>
<evidence type="ECO:0000313" key="7">
    <source>
        <dbReference type="EMBL" id="OOS21736.1"/>
    </source>
</evidence>
<dbReference type="InterPro" id="IPR011053">
    <property type="entry name" value="Single_hybrid_motif"/>
</dbReference>
<dbReference type="UniPathway" id="UPA00094"/>
<dbReference type="NCBIfam" id="TIGR00531">
    <property type="entry name" value="BCCP"/>
    <property type="match status" value="1"/>
</dbReference>
<dbReference type="RefSeq" id="WP_078306715.1">
    <property type="nucleotide sequence ID" value="NZ_CP147511.1"/>
</dbReference>
<comment type="caution">
    <text evidence="7">The sequence shown here is derived from an EMBL/GenBank/DDBJ whole genome shotgun (WGS) entry which is preliminary data.</text>
</comment>
<dbReference type="InterPro" id="IPR001249">
    <property type="entry name" value="AcCoA_biotinCC"/>
</dbReference>
<dbReference type="Proteomes" id="UP000191094">
    <property type="component" value="Unassembled WGS sequence"/>
</dbReference>
<dbReference type="EMBL" id="MUYT01000004">
    <property type="protein sequence ID" value="OOS21736.1"/>
    <property type="molecule type" value="Genomic_DNA"/>
</dbReference>
<reference evidence="7 8" key="1">
    <citation type="submission" date="2017-02" db="EMBL/GenBank/DDBJ databases">
        <title>Draft genome sequence of Moraxella lincolnii CCUG 9405T type strain.</title>
        <authorList>
            <person name="Salva-Serra F."/>
            <person name="Engstrom-Jakobsson H."/>
            <person name="Thorell K."/>
            <person name="Jaen-Luchoro D."/>
            <person name="Gonzales-Siles L."/>
            <person name="Karlsson R."/>
            <person name="Yazdan S."/>
            <person name="Boulund F."/>
            <person name="Johnning A."/>
            <person name="Engstrand L."/>
            <person name="Kristiansson E."/>
            <person name="Moore E."/>
        </authorList>
    </citation>
    <scope>NUCLEOTIDE SEQUENCE [LARGE SCALE GENOMIC DNA]</scope>
    <source>
        <strain evidence="7 8">CCUG 9405</strain>
    </source>
</reference>
<protein>
    <recommendedName>
        <fullName evidence="2 4">Biotin carboxyl carrier protein of acetyl-CoA carboxylase</fullName>
    </recommendedName>
</protein>
<evidence type="ECO:0000259" key="6">
    <source>
        <dbReference type="PROSITE" id="PS50968"/>
    </source>
</evidence>
<dbReference type="OrthoDB" id="9811735at2"/>
<evidence type="ECO:0000256" key="1">
    <source>
        <dbReference type="ARBA" id="ARBA00003761"/>
    </source>
</evidence>
<dbReference type="SUPFAM" id="SSF51230">
    <property type="entry name" value="Single hybrid motif"/>
    <property type="match status" value="1"/>
</dbReference>